<evidence type="ECO:0000313" key="3">
    <source>
        <dbReference type="Proteomes" id="UP000253517"/>
    </source>
</evidence>
<proteinExistence type="predicted"/>
<evidence type="ECO:0000313" key="2">
    <source>
        <dbReference type="EMBL" id="RCX03139.1"/>
    </source>
</evidence>
<evidence type="ECO:0000259" key="1">
    <source>
        <dbReference type="Pfam" id="PF09314"/>
    </source>
</evidence>
<dbReference type="Gene3D" id="3.40.50.2000">
    <property type="entry name" value="Glycogen Phosphorylase B"/>
    <property type="match status" value="2"/>
</dbReference>
<protein>
    <submittedName>
        <fullName evidence="2">Uncharacterized protein DUF1972</fullName>
    </submittedName>
</protein>
<name>A0A369A1R3_9FLAO</name>
<feature type="domain" description="DUF1972" evidence="1">
    <location>
        <begin position="3"/>
        <end position="174"/>
    </location>
</feature>
<gene>
    <name evidence="2" type="ORF">DES35_10317</name>
</gene>
<accession>A0A369A1R3</accession>
<comment type="caution">
    <text evidence="2">The sequence shown here is derived from an EMBL/GenBank/DDBJ whole genome shotgun (WGS) entry which is preliminary data.</text>
</comment>
<dbReference type="EMBL" id="QPJS01000003">
    <property type="protein sequence ID" value="RCX03139.1"/>
    <property type="molecule type" value="Genomic_DNA"/>
</dbReference>
<dbReference type="AlphaFoldDB" id="A0A369A1R3"/>
<dbReference type="Proteomes" id="UP000253517">
    <property type="component" value="Unassembled WGS sequence"/>
</dbReference>
<dbReference type="Pfam" id="PF09314">
    <property type="entry name" value="DUF1972"/>
    <property type="match status" value="1"/>
</dbReference>
<sequence>MARIAILGSRGIPNAYGGFEWLAEKLALYFSASGHQVLVSRSSRHPDKDTSAANLDIVNIFDPPIGAAGQFIYDLLSIMKTRKWKPDAILLLGYTSSAIWSNLLPGNCQIVQHMDGLEWKREKYTAPVRRFLRWSERTAASAADILIADHPVIHSYLTEKYPLAQITYIAYGEDDTSVTPKPPEHWKDRIFDLVMARLEPENQIETIIKGWIQANSPAELIIAGSTDTNHGRFLKKKYCQTPNIQFIGSVFKKEHALWLRKNCRYYLHGHSAGGTNPSLIQVLSHHRRVLAHRNPFNQYLADMYGFPTFRNADELSHQLHLDPPKGIPVLRAEHQWNTIYKHYEKILLRERI</sequence>
<dbReference type="InterPro" id="IPR015393">
    <property type="entry name" value="DUF1972"/>
</dbReference>
<organism evidence="2 3">
    <name type="scientific">Schleiferia thermophila</name>
    <dbReference type="NCBI Taxonomy" id="884107"/>
    <lineage>
        <taxon>Bacteria</taxon>
        <taxon>Pseudomonadati</taxon>
        <taxon>Bacteroidota</taxon>
        <taxon>Flavobacteriia</taxon>
        <taxon>Flavobacteriales</taxon>
        <taxon>Schleiferiaceae</taxon>
        <taxon>Schleiferia</taxon>
    </lineage>
</organism>
<dbReference type="SUPFAM" id="SSF53756">
    <property type="entry name" value="UDP-Glycosyltransferase/glycogen phosphorylase"/>
    <property type="match status" value="1"/>
</dbReference>
<dbReference type="RefSeq" id="WP_051889268.1">
    <property type="nucleotide sequence ID" value="NZ_BHZF01000003.1"/>
</dbReference>
<keyword evidence="3" id="KW-1185">Reference proteome</keyword>
<reference evidence="2 3" key="1">
    <citation type="submission" date="2018-07" db="EMBL/GenBank/DDBJ databases">
        <title>Genomic Encyclopedia of Type Strains, Phase IV (KMG-IV): sequencing the most valuable type-strain genomes for metagenomic binning, comparative biology and taxonomic classification.</title>
        <authorList>
            <person name="Goeker M."/>
        </authorList>
    </citation>
    <scope>NUCLEOTIDE SEQUENCE [LARGE SCALE GENOMIC DNA]</scope>
    <source>
        <strain evidence="2 3">DSM 21410</strain>
    </source>
</reference>